<feature type="compositionally biased region" description="Polar residues" evidence="6">
    <location>
        <begin position="284"/>
        <end position="297"/>
    </location>
</feature>
<dbReference type="InterPro" id="IPR052266">
    <property type="entry name" value="Miro-EF-hand_domain"/>
</dbReference>
<dbReference type="InterPro" id="IPR018247">
    <property type="entry name" value="EF_Hand_1_Ca_BS"/>
</dbReference>
<gene>
    <name evidence="9" type="primary">LOC106177080</name>
</gene>
<comment type="subcellular location">
    <subcellularLocation>
        <location evidence="1">Membrane</location>
    </subcellularLocation>
</comment>
<dbReference type="CDD" id="cd00051">
    <property type="entry name" value="EFh"/>
    <property type="match status" value="1"/>
</dbReference>
<dbReference type="Proteomes" id="UP000085678">
    <property type="component" value="Unplaced"/>
</dbReference>
<dbReference type="OrthoDB" id="26525at2759"/>
<feature type="compositionally biased region" description="Polar residues" evidence="6">
    <location>
        <begin position="428"/>
        <end position="438"/>
    </location>
</feature>
<protein>
    <submittedName>
        <fullName evidence="9">EF-hand calcium-binding domain-containing protein 7</fullName>
    </submittedName>
</protein>
<feature type="compositionally biased region" description="Basic and acidic residues" evidence="6">
    <location>
        <begin position="300"/>
        <end position="311"/>
    </location>
</feature>
<evidence type="ECO:0000256" key="1">
    <source>
        <dbReference type="ARBA" id="ARBA00004370"/>
    </source>
</evidence>
<feature type="domain" description="EF-hand" evidence="7">
    <location>
        <begin position="92"/>
        <end position="127"/>
    </location>
</feature>
<feature type="compositionally biased region" description="Polar residues" evidence="6">
    <location>
        <begin position="353"/>
        <end position="365"/>
    </location>
</feature>
<evidence type="ECO:0000313" key="8">
    <source>
        <dbReference type="Proteomes" id="UP000085678"/>
    </source>
</evidence>
<sequence>MSRKSSSRPSSGRRASSAESKKEDLIYECKAAYFTVFDDTDDKITSRSKLQQVLQQTGRNPSKRILDKYWKEETTALTFDDFCHICEKIPVTSEDDLMKAFKKIDLNGDGFITHKELLKVLTTKGEKMTESEVKAMIEEVDENKDGKLDYKEFSKMLSTTEECKKVAKQKLERKMKNPKKSSQMASEKEKEKETGMNTVQEYEKAKQPYVGINTYIFRKQMEKSCQRYALILFYYFVDVRHFAGEETKSVEDTNHTEGSTAEKDSEQEKPREVEKQPDEDNKNQEIPSTGSQASLTSFKDGVKSDKEDSKRIGSHTSLKSLSQKNDNDNTKKMGSQVSLRSEEKKSDKEDSQRMGSQTSLKSVTNGDKVDSKEMGSRASVRSAKGDKKKEKLLVKKSGSQTSLRSATGDEKRSTGENPEQTSERTKNVKNTRPDSSPLKSKPIKAAIERPSQGVSEAGYSEDSDNCDIVVPGKQSKKVTPPKPKPRKLSLDMAKLDSEPLTDQPKPSPRTKKVEEKTMPPVANLKTRLQEPKKLSDWTKLHSKGCFFLEEDGSIISHQYTLNLTCETSVWFTIEPVVLHPDEDRKGPPVDTALFILRDKPDSAGHRLVTFTEQRDTKGKYCVRCDLKKGKYSLLPFTTGCRLRKRKTAPKAETKLIRKDPDDKYVLTKAFRDVLSDIFEMADLDGNGLLSRSEFNLYNVRTSGEEVADEEWEVVEDNVEIKKGELTRKGFVDLNQMEADDNEGDTEDLWVTLQSMGYNKELILDEACPFLMEVYTEDCSDAELKVAGIKDGGSALDSAVCQSVVSKGEANRIKSTRDVLVHSYTSNHRVSLVIENKTSSKTLVRLDCSKSTNSSTDRPSLECDIDVPAGQLVHGHHILPTDERKEWFFHCAESILK</sequence>
<feature type="compositionally biased region" description="Low complexity" evidence="6">
    <location>
        <begin position="7"/>
        <end position="18"/>
    </location>
</feature>
<dbReference type="GeneID" id="106177080"/>
<dbReference type="PANTHER" id="PTHR46819:SF1">
    <property type="entry name" value="EF-HAND CALCIUM-BINDING DOMAIN-CONTAINING PROTEIN 7"/>
    <property type="match status" value="1"/>
</dbReference>
<dbReference type="KEGG" id="lak:106177080"/>
<evidence type="ECO:0000256" key="6">
    <source>
        <dbReference type="SAM" id="MobiDB-lite"/>
    </source>
</evidence>
<keyword evidence="2" id="KW-0479">Metal-binding</keyword>
<evidence type="ECO:0000256" key="5">
    <source>
        <dbReference type="ARBA" id="ARBA00023136"/>
    </source>
</evidence>
<feature type="domain" description="EF-hand" evidence="7">
    <location>
        <begin position="128"/>
        <end position="163"/>
    </location>
</feature>
<accession>A0A2R2MRZ8</accession>
<evidence type="ECO:0000259" key="7">
    <source>
        <dbReference type="PROSITE" id="PS50222"/>
    </source>
</evidence>
<keyword evidence="4" id="KW-0106">Calcium</keyword>
<keyword evidence="3" id="KW-0677">Repeat</keyword>
<dbReference type="GO" id="GO:0060170">
    <property type="term" value="C:ciliary membrane"/>
    <property type="evidence" value="ECO:0007669"/>
    <property type="project" value="TreeGrafter"/>
</dbReference>
<dbReference type="Pfam" id="PF13202">
    <property type="entry name" value="EF-hand_5"/>
    <property type="match status" value="1"/>
</dbReference>
<dbReference type="SUPFAM" id="SSF47473">
    <property type="entry name" value="EF-hand"/>
    <property type="match status" value="2"/>
</dbReference>
<dbReference type="InterPro" id="IPR011992">
    <property type="entry name" value="EF-hand-dom_pair"/>
</dbReference>
<dbReference type="RefSeq" id="XP_023933035.1">
    <property type="nucleotide sequence ID" value="XM_024077267.1"/>
</dbReference>
<dbReference type="Gene3D" id="1.10.238.10">
    <property type="entry name" value="EF-hand"/>
    <property type="match status" value="3"/>
</dbReference>
<name>A0A2R2MRZ8_LINAN</name>
<dbReference type="PROSITE" id="PS50222">
    <property type="entry name" value="EF_HAND_2"/>
    <property type="match status" value="3"/>
</dbReference>
<organism evidence="8 9">
    <name type="scientific">Lingula anatina</name>
    <name type="common">Brachiopod</name>
    <name type="synonym">Lingula unguis</name>
    <dbReference type="NCBI Taxonomy" id="7574"/>
    <lineage>
        <taxon>Eukaryota</taxon>
        <taxon>Metazoa</taxon>
        <taxon>Spiralia</taxon>
        <taxon>Lophotrochozoa</taxon>
        <taxon>Brachiopoda</taxon>
        <taxon>Linguliformea</taxon>
        <taxon>Lingulata</taxon>
        <taxon>Lingulida</taxon>
        <taxon>Linguloidea</taxon>
        <taxon>Lingulidae</taxon>
        <taxon>Lingula</taxon>
    </lineage>
</organism>
<feature type="compositionally biased region" description="Basic and acidic residues" evidence="6">
    <location>
        <begin position="340"/>
        <end position="352"/>
    </location>
</feature>
<feature type="compositionally biased region" description="Polar residues" evidence="6">
    <location>
        <begin position="314"/>
        <end position="324"/>
    </location>
</feature>
<feature type="domain" description="EF-hand" evidence="7">
    <location>
        <begin position="669"/>
        <end position="704"/>
    </location>
</feature>
<dbReference type="SMART" id="SM00054">
    <property type="entry name" value="EFh"/>
    <property type="match status" value="3"/>
</dbReference>
<evidence type="ECO:0000256" key="4">
    <source>
        <dbReference type="ARBA" id="ARBA00022837"/>
    </source>
</evidence>
<feature type="compositionally biased region" description="Basic and acidic residues" evidence="6">
    <location>
        <begin position="248"/>
        <end position="283"/>
    </location>
</feature>
<proteinExistence type="predicted"/>
<dbReference type="FunFam" id="1.10.238.10:FF:000003">
    <property type="entry name" value="Calmodulin A"/>
    <property type="match status" value="1"/>
</dbReference>
<dbReference type="STRING" id="7574.A0A2R2MRZ8"/>
<reference evidence="9" key="1">
    <citation type="submission" date="2025-08" db="UniProtKB">
        <authorList>
            <consortium name="RefSeq"/>
        </authorList>
    </citation>
    <scope>IDENTIFICATION</scope>
    <source>
        <tissue evidence="9">Gonads</tissue>
    </source>
</reference>
<dbReference type="InterPro" id="IPR002048">
    <property type="entry name" value="EF_hand_dom"/>
</dbReference>
<evidence type="ECO:0000313" key="9">
    <source>
        <dbReference type="RefSeq" id="XP_023933035.1"/>
    </source>
</evidence>
<dbReference type="AlphaFoldDB" id="A0A2R2MRZ8"/>
<dbReference type="InParanoid" id="A0A2R2MRZ8"/>
<feature type="compositionally biased region" description="Basic and acidic residues" evidence="6">
    <location>
        <begin position="383"/>
        <end position="393"/>
    </location>
</feature>
<dbReference type="PROSITE" id="PS00018">
    <property type="entry name" value="EF_HAND_1"/>
    <property type="match status" value="3"/>
</dbReference>
<dbReference type="GO" id="GO:1903569">
    <property type="term" value="P:positive regulation of protein localization to ciliary membrane"/>
    <property type="evidence" value="ECO:0007669"/>
    <property type="project" value="TreeGrafter"/>
</dbReference>
<dbReference type="GO" id="GO:0098797">
    <property type="term" value="C:plasma membrane protein complex"/>
    <property type="evidence" value="ECO:0007669"/>
    <property type="project" value="TreeGrafter"/>
</dbReference>
<dbReference type="GO" id="GO:0005509">
    <property type="term" value="F:calcium ion binding"/>
    <property type="evidence" value="ECO:0007669"/>
    <property type="project" value="InterPro"/>
</dbReference>
<feature type="region of interest" description="Disordered" evidence="6">
    <location>
        <begin position="248"/>
        <end position="516"/>
    </location>
</feature>
<keyword evidence="5" id="KW-0472">Membrane</keyword>
<evidence type="ECO:0000256" key="2">
    <source>
        <dbReference type="ARBA" id="ARBA00022723"/>
    </source>
</evidence>
<feature type="region of interest" description="Disordered" evidence="6">
    <location>
        <begin position="170"/>
        <end position="198"/>
    </location>
</feature>
<dbReference type="Pfam" id="PF13499">
    <property type="entry name" value="EF-hand_7"/>
    <property type="match status" value="1"/>
</dbReference>
<evidence type="ECO:0000256" key="3">
    <source>
        <dbReference type="ARBA" id="ARBA00022737"/>
    </source>
</evidence>
<feature type="region of interest" description="Disordered" evidence="6">
    <location>
        <begin position="1"/>
        <end position="22"/>
    </location>
</feature>
<dbReference type="PANTHER" id="PTHR46819">
    <property type="entry name" value="EF-HAND CALCIUM-BINDING DOMAIN-CONTAINING PROTEIN 7"/>
    <property type="match status" value="1"/>
</dbReference>
<keyword evidence="8" id="KW-1185">Reference proteome</keyword>